<dbReference type="Pfam" id="PF03178">
    <property type="entry name" value="CPSF_A"/>
    <property type="match status" value="1"/>
</dbReference>
<evidence type="ECO:0000259" key="5">
    <source>
        <dbReference type="Pfam" id="PF10433"/>
    </source>
</evidence>
<sequence>MKLVTTFHHPSSVTSSLKCNLAQDSEFGHLVVAKTNRVEVFSLTREGLKQECEVEIWGRVLAIRAIPVNREHSHSNLLILTDHPDPRVVVLAYQQTTEIPQLVDVGSVALHDRIARHAEFCNDILVDPTGAVAIVSCYAGKLRVLTLKKGLIEQEFDVSLPELNLLSISFLHAPQDQYSLAIIHLDFQQRMQLICRDLNVALQELVSEVSQLLPSTMLSPAIFPFVDVPPTLIPVSAFSLSSLSDESEDSECPGGLLVAGGRKILFYQLARPEDQTHRRGNKRRLEKRKASVTESEVDRAKEKEKAREMKKLKPKCYVRWPWSEITSWDFIEGDSRKFILGDKFGRISLLTLDDSPRLILLPVGEASPSTSLTHLASQVIYVGSHLGPSQLLRIHQEIISSPENDTLPIPAGVTTVTSLAHIDEEDDTDSAADRRKGNGVIIRNKGVHLEVLDSYRNISPIMDAVLADTEYSGQPQIVTCSGGANTGSLNAIRSGAEVRELAVVEGLDSVLSVYPIRSRFQNTMHSYLLVSTSYESFVLRMDGHDLFTKLEATNSPFVTSSPTLALSNISRRVTTSIGGKTTSSYVDSALVVQVTAKGIRILEFDDAVGVFHVVGEGWSPDTLDHTWRNREVVAASVNASQFVLALSGGRLALLNMADDRTVKLVKFQDFMDANRNPREICAVSCIPFDRTKHFSLYIATTFWDANVVTILSLEKPDKYMTPVCSSSQLPSLPRSVLLHNFGTGNRGKDEDYRPYVLAGLTDGTVVSFAFRGNQLQDKKTFGLGTAPVTLSPCTAQGRNAVFASGSRAAILHWDRKRLRQSSNIVTGVTVNTPTFPFSLVAATSSSLTIGEIGGIDKMQVKSIPLGLENPTRICHDYVSNTFGVACLHPTPNRVGDAETTQSSFNILDSNMKRLGQYMCEADEEITAVASSSSLVVSLGSQDRSCFFVGSVRHELGRSEPNLGRIMVFTSDTTSPSIRPLVSTETGGCVYALAIMGTFVVAAINTSVLLYHLVPTDDAEGFVLEQVSQWNHNYFVTSLVARDNTIIAGDAISSVSMLEVVNSHLRTVARDFGPLWPVAVELTPGRGVIGADCDCNLFTFSLGQSGSRAILERDGSYHLGEVVNKLLPGGTGAPDSSEDSQFQPEHLFFTSSGRVGQIVHVDDNTALHLTALQRNMAKATKGPGDVSHSNAHTPANSRGRSDAESAFGFLDGDFLELFLAEPQPKQLQLLRGELEVERVGLPLTEVEAMLEKLQGMH</sequence>
<name>A0A8K0UWH4_9AGAR</name>
<dbReference type="InterPro" id="IPR036322">
    <property type="entry name" value="WD40_repeat_dom_sf"/>
</dbReference>
<dbReference type="Pfam" id="PF23726">
    <property type="entry name" value="Beta-prop_RSE1_2nd"/>
    <property type="match status" value="1"/>
</dbReference>
<proteinExistence type="predicted"/>
<comment type="caution">
    <text evidence="7">The sequence shown here is derived from an EMBL/GenBank/DDBJ whole genome shotgun (WGS) entry which is preliminary data.</text>
</comment>
<dbReference type="GO" id="GO:0003676">
    <property type="term" value="F:nucleic acid binding"/>
    <property type="evidence" value="ECO:0007669"/>
    <property type="project" value="InterPro"/>
</dbReference>
<dbReference type="Proteomes" id="UP000813824">
    <property type="component" value="Unassembled WGS sequence"/>
</dbReference>
<feature type="compositionally biased region" description="Basic residues" evidence="3">
    <location>
        <begin position="278"/>
        <end position="287"/>
    </location>
</feature>
<dbReference type="InterPro" id="IPR058543">
    <property type="entry name" value="Beta-prop_RSE1/DDB1/CPSF1_2nd"/>
</dbReference>
<reference evidence="7" key="1">
    <citation type="journal article" date="2021" name="New Phytol.">
        <title>Evolutionary innovations through gain and loss of genes in the ectomycorrhizal Boletales.</title>
        <authorList>
            <person name="Wu G."/>
            <person name="Miyauchi S."/>
            <person name="Morin E."/>
            <person name="Kuo A."/>
            <person name="Drula E."/>
            <person name="Varga T."/>
            <person name="Kohler A."/>
            <person name="Feng B."/>
            <person name="Cao Y."/>
            <person name="Lipzen A."/>
            <person name="Daum C."/>
            <person name="Hundley H."/>
            <person name="Pangilinan J."/>
            <person name="Johnson J."/>
            <person name="Barry K."/>
            <person name="LaButti K."/>
            <person name="Ng V."/>
            <person name="Ahrendt S."/>
            <person name="Min B."/>
            <person name="Choi I.G."/>
            <person name="Park H."/>
            <person name="Plett J.M."/>
            <person name="Magnuson J."/>
            <person name="Spatafora J.W."/>
            <person name="Nagy L.G."/>
            <person name="Henrissat B."/>
            <person name="Grigoriev I.V."/>
            <person name="Yang Z.L."/>
            <person name="Xu J."/>
            <person name="Martin F.M."/>
        </authorList>
    </citation>
    <scope>NUCLEOTIDE SEQUENCE</scope>
    <source>
        <strain evidence="7">KKN 215</strain>
    </source>
</reference>
<feature type="compositionally biased region" description="Basic and acidic residues" evidence="3">
    <location>
        <begin position="288"/>
        <end position="299"/>
    </location>
</feature>
<dbReference type="AlphaFoldDB" id="A0A8K0UWH4"/>
<dbReference type="OrthoDB" id="433457at2759"/>
<accession>A0A8K0UWH4</accession>
<dbReference type="Gene3D" id="2.130.10.10">
    <property type="entry name" value="YVTN repeat-like/Quinoprotein amine dehydrogenase"/>
    <property type="match status" value="3"/>
</dbReference>
<keyword evidence="2" id="KW-0539">Nucleus</keyword>
<evidence type="ECO:0000259" key="6">
    <source>
        <dbReference type="Pfam" id="PF23726"/>
    </source>
</evidence>
<evidence type="ECO:0000259" key="4">
    <source>
        <dbReference type="Pfam" id="PF03178"/>
    </source>
</evidence>
<dbReference type="Pfam" id="PF10433">
    <property type="entry name" value="Beta-prop_RSE1_1st"/>
    <property type="match status" value="1"/>
</dbReference>
<dbReference type="InterPro" id="IPR004871">
    <property type="entry name" value="RSE1/DDB1/CPSF1_C"/>
</dbReference>
<feature type="region of interest" description="Disordered" evidence="3">
    <location>
        <begin position="274"/>
        <end position="299"/>
    </location>
</feature>
<dbReference type="SUPFAM" id="SSF50978">
    <property type="entry name" value="WD40 repeat-like"/>
    <property type="match status" value="1"/>
</dbReference>
<evidence type="ECO:0000256" key="2">
    <source>
        <dbReference type="ARBA" id="ARBA00023242"/>
    </source>
</evidence>
<dbReference type="InterPro" id="IPR015943">
    <property type="entry name" value="WD40/YVTN_repeat-like_dom_sf"/>
</dbReference>
<feature type="domain" description="RSE1/DDB1/CPSF1 second beta-propeller" evidence="6">
    <location>
        <begin position="500"/>
        <end position="851"/>
    </location>
</feature>
<feature type="domain" description="RSE1/DDB1/CPSF1 first beta-propeller" evidence="5">
    <location>
        <begin position="12"/>
        <end position="397"/>
    </location>
</feature>
<keyword evidence="8" id="KW-1185">Reference proteome</keyword>
<feature type="compositionally biased region" description="Polar residues" evidence="3">
    <location>
        <begin position="1186"/>
        <end position="1197"/>
    </location>
</feature>
<dbReference type="SUPFAM" id="SSF75011">
    <property type="entry name" value="3-carboxy-cis,cis-mucoante lactonizing enzyme"/>
    <property type="match status" value="1"/>
</dbReference>
<protein>
    <submittedName>
        <fullName evidence="7">Mono-functional DNA-alkylating methyl methanesulfonate N-term-domain-containing protein</fullName>
    </submittedName>
</protein>
<dbReference type="InterPro" id="IPR050358">
    <property type="entry name" value="RSE1/DDB1/CFT1"/>
</dbReference>
<gene>
    <name evidence="7" type="ORF">BXZ70DRAFT_888167</name>
</gene>
<evidence type="ECO:0000256" key="1">
    <source>
        <dbReference type="ARBA" id="ARBA00004123"/>
    </source>
</evidence>
<organism evidence="7 8">
    <name type="scientific">Cristinia sonorae</name>
    <dbReference type="NCBI Taxonomy" id="1940300"/>
    <lineage>
        <taxon>Eukaryota</taxon>
        <taxon>Fungi</taxon>
        <taxon>Dikarya</taxon>
        <taxon>Basidiomycota</taxon>
        <taxon>Agaricomycotina</taxon>
        <taxon>Agaricomycetes</taxon>
        <taxon>Agaricomycetidae</taxon>
        <taxon>Agaricales</taxon>
        <taxon>Pleurotineae</taxon>
        <taxon>Stephanosporaceae</taxon>
        <taxon>Cristinia</taxon>
    </lineage>
</organism>
<evidence type="ECO:0000313" key="8">
    <source>
        <dbReference type="Proteomes" id="UP000813824"/>
    </source>
</evidence>
<evidence type="ECO:0000313" key="7">
    <source>
        <dbReference type="EMBL" id="KAH8104484.1"/>
    </source>
</evidence>
<dbReference type="EMBL" id="JAEVFJ010000005">
    <property type="protein sequence ID" value="KAH8104484.1"/>
    <property type="molecule type" value="Genomic_DNA"/>
</dbReference>
<feature type="region of interest" description="Disordered" evidence="3">
    <location>
        <begin position="1177"/>
        <end position="1202"/>
    </location>
</feature>
<feature type="domain" description="RSE1/DDB1/CPSF1 C-terminal" evidence="4">
    <location>
        <begin position="901"/>
        <end position="1218"/>
    </location>
</feature>
<dbReference type="PANTHER" id="PTHR10644">
    <property type="entry name" value="DNA REPAIR/RNA PROCESSING CPSF FAMILY"/>
    <property type="match status" value="1"/>
</dbReference>
<dbReference type="Gene3D" id="1.10.150.910">
    <property type="match status" value="1"/>
</dbReference>
<dbReference type="GO" id="GO:0005634">
    <property type="term" value="C:nucleus"/>
    <property type="evidence" value="ECO:0007669"/>
    <property type="project" value="UniProtKB-SubCell"/>
</dbReference>
<evidence type="ECO:0000256" key="3">
    <source>
        <dbReference type="SAM" id="MobiDB-lite"/>
    </source>
</evidence>
<dbReference type="InterPro" id="IPR018846">
    <property type="entry name" value="Beta-prop_RSE1/DDB1/CPSF1_1st"/>
</dbReference>
<comment type="subcellular location">
    <subcellularLocation>
        <location evidence="1">Nucleus</location>
    </subcellularLocation>
</comment>